<sequence length="139" mass="14974">MFDEYASEFPYTSCAISLATYLIKKQTESIKSISDTDEKYKLNKVNIALNAILTASSLAALPYFTTKFSGMSELSKGYHGNDSADSFIKHCNVLMGAAGSFLGIAACTEGIGHALEHMGLGTFLGGQTIENNPNPEYIQ</sequence>
<proteinExistence type="predicted"/>
<keyword evidence="2" id="KW-1185">Reference proteome</keyword>
<dbReference type="AlphaFoldDB" id="A0A2P1P748"/>
<dbReference type="RefSeq" id="WP_106873963.1">
    <property type="nucleotide sequence ID" value="NZ_CP027845.1"/>
</dbReference>
<protein>
    <submittedName>
        <fullName evidence="1">Uncharacterized protein</fullName>
    </submittedName>
</protein>
<name>A0A2P1P748_9RICK</name>
<organism evidence="1 2">
    <name type="scientific">Candidatus Phycorickettsia trachydisci</name>
    <dbReference type="NCBI Taxonomy" id="2115978"/>
    <lineage>
        <taxon>Bacteria</taxon>
        <taxon>Pseudomonadati</taxon>
        <taxon>Pseudomonadota</taxon>
        <taxon>Alphaproteobacteria</taxon>
        <taxon>Rickettsiales</taxon>
        <taxon>Rickettsiaceae</taxon>
        <taxon>Candidatus Phycorickettsia</taxon>
    </lineage>
</organism>
<dbReference type="Proteomes" id="UP000241762">
    <property type="component" value="Chromosome"/>
</dbReference>
<dbReference type="KEGG" id="ptc:phytr_1280"/>
<evidence type="ECO:0000313" key="2">
    <source>
        <dbReference type="Proteomes" id="UP000241762"/>
    </source>
</evidence>
<accession>A0A2P1P748</accession>
<reference evidence="1 2" key="1">
    <citation type="submission" date="2018-03" db="EMBL/GenBank/DDBJ databases">
        <title>A gene transfer event suggests a long-term partnership between eustigmatophyte algae and a novel lineage of endosymbiotic bacteria.</title>
        <authorList>
            <person name="Yurchenko T."/>
            <person name="Sevcikova T."/>
            <person name="Pribyl P."/>
            <person name="El Karkouri K."/>
            <person name="Klimes V."/>
            <person name="Amaral R."/>
            <person name="Zbrankova V."/>
            <person name="Kim E."/>
            <person name="Raoult D."/>
            <person name="Santos L.M.A."/>
            <person name="Elias M."/>
        </authorList>
    </citation>
    <scope>NUCLEOTIDE SEQUENCE [LARGE SCALE GENOMIC DNA]</scope>
    <source>
        <strain evidence="1">CCALA 838</strain>
    </source>
</reference>
<evidence type="ECO:0000313" key="1">
    <source>
        <dbReference type="EMBL" id="AVP87088.1"/>
    </source>
</evidence>
<gene>
    <name evidence="1" type="ORF">phytr_1280</name>
</gene>
<dbReference type="EMBL" id="CP027845">
    <property type="protein sequence ID" value="AVP87088.1"/>
    <property type="molecule type" value="Genomic_DNA"/>
</dbReference>